<comment type="caution">
    <text evidence="1">The sequence shown here is derived from an EMBL/GenBank/DDBJ whole genome shotgun (WGS) entry which is preliminary data.</text>
</comment>
<keyword evidence="2" id="KW-1185">Reference proteome</keyword>
<sequence>MTAPEPNNNPDGHLRADAEVCTMLAKLIDSSQAVDVDWEEPAPELENWIESLGREQVLGLLLAVLRRWHALTDQDAGSDRPDRP</sequence>
<evidence type="ECO:0000313" key="1">
    <source>
        <dbReference type="EMBL" id="MCO6045837.1"/>
    </source>
</evidence>
<reference evidence="1" key="1">
    <citation type="submission" date="2022-06" db="EMBL/GenBank/DDBJ databases">
        <title>Aeoliella straminimaris, a novel planctomycete from sediments.</title>
        <authorList>
            <person name="Vitorino I.R."/>
            <person name="Lage O.M."/>
        </authorList>
    </citation>
    <scope>NUCLEOTIDE SEQUENCE</scope>
    <source>
        <strain evidence="1">ICT_H6.2</strain>
    </source>
</reference>
<name>A0A9X2JHU6_9BACT</name>
<organism evidence="1 2">
    <name type="scientific">Aeoliella straminimaris</name>
    <dbReference type="NCBI Taxonomy" id="2954799"/>
    <lineage>
        <taxon>Bacteria</taxon>
        <taxon>Pseudomonadati</taxon>
        <taxon>Planctomycetota</taxon>
        <taxon>Planctomycetia</taxon>
        <taxon>Pirellulales</taxon>
        <taxon>Lacipirellulaceae</taxon>
        <taxon>Aeoliella</taxon>
    </lineage>
</organism>
<accession>A0A9X2JHU6</accession>
<dbReference type="AlphaFoldDB" id="A0A9X2JHU6"/>
<dbReference type="EMBL" id="JAMXLR010000061">
    <property type="protein sequence ID" value="MCO6045837.1"/>
    <property type="molecule type" value="Genomic_DNA"/>
</dbReference>
<proteinExistence type="predicted"/>
<dbReference type="Proteomes" id="UP001155241">
    <property type="component" value="Unassembled WGS sequence"/>
</dbReference>
<evidence type="ECO:0000313" key="2">
    <source>
        <dbReference type="Proteomes" id="UP001155241"/>
    </source>
</evidence>
<gene>
    <name evidence="1" type="ORF">NG895_18210</name>
</gene>
<protein>
    <submittedName>
        <fullName evidence="1">Uncharacterized protein</fullName>
    </submittedName>
</protein>
<dbReference type="RefSeq" id="WP_252853946.1">
    <property type="nucleotide sequence ID" value="NZ_JAMXLR010000061.1"/>
</dbReference>